<dbReference type="InterPro" id="IPR017961">
    <property type="entry name" value="DNA_pol_Y-fam_little_finger"/>
</dbReference>
<dbReference type="SUPFAM" id="SSF100879">
    <property type="entry name" value="Lesion bypass DNA polymerase (Y-family), little finger domain"/>
    <property type="match status" value="1"/>
</dbReference>
<protein>
    <recommendedName>
        <fullName evidence="5">UmuC domain-containing protein</fullName>
    </recommendedName>
</protein>
<evidence type="ECO:0000256" key="2">
    <source>
        <dbReference type="ARBA" id="ARBA00022763"/>
    </source>
</evidence>
<dbReference type="Pfam" id="PF00817">
    <property type="entry name" value="IMS"/>
    <property type="match status" value="1"/>
</dbReference>
<dbReference type="InterPro" id="IPR001126">
    <property type="entry name" value="UmuC"/>
</dbReference>
<name>A0ABC8C303_9ACTN</name>
<evidence type="ECO:0000256" key="1">
    <source>
        <dbReference type="ARBA" id="ARBA00010945"/>
    </source>
</evidence>
<dbReference type="Gene3D" id="3.30.70.270">
    <property type="match status" value="1"/>
</dbReference>
<dbReference type="InterPro" id="IPR043502">
    <property type="entry name" value="DNA/RNA_pol_sf"/>
</dbReference>
<dbReference type="InterPro" id="IPR050356">
    <property type="entry name" value="SulA_CellDiv_inhibitor"/>
</dbReference>
<evidence type="ECO:0000313" key="7">
    <source>
        <dbReference type="Proteomes" id="UP000192251"/>
    </source>
</evidence>
<organism evidence="6 7">
    <name type="scientific">Kitasatospora albolonga</name>
    <dbReference type="NCBI Taxonomy" id="68173"/>
    <lineage>
        <taxon>Bacteria</taxon>
        <taxon>Bacillati</taxon>
        <taxon>Actinomycetota</taxon>
        <taxon>Actinomycetes</taxon>
        <taxon>Kitasatosporales</taxon>
        <taxon>Streptomycetaceae</taxon>
        <taxon>Kitasatospora</taxon>
    </lineage>
</organism>
<keyword evidence="2" id="KW-0227">DNA damage</keyword>
<evidence type="ECO:0000256" key="3">
    <source>
        <dbReference type="ARBA" id="ARBA00025589"/>
    </source>
</evidence>
<proteinExistence type="inferred from homology"/>
<sequence>MILHLHFGAPQPEPVYRRLLDLVGEFTPLAQALPPDAALADVSGSTRYFGRDATGLAALIRMRAAALHGLDLTVGIGPNPLLARLAAHRGEPGAIRTVPDDPEAVTRFLAGLPAAALPGVGPATARTLASYGLRTADRIAATPLLTLQRILGAAAGRELRERAAGIDPTRVTAGAPPRTLDAEHCFGHDEPDAARRRAALTHLTEQLGARLRDERQTCRALTLTVLYADRSTTTRTRTLSEPTAHSPRLRAEAHSLHGSLGLQRARVRSLALRAGELRAAASTPRQLAFGPDDDRARRIEAAADRARARFGPGAVRPASTAGMTEPETRTPGRLPAEGERRGLRRGGARAA</sequence>
<dbReference type="GO" id="GO:0006974">
    <property type="term" value="P:DNA damage response"/>
    <property type="evidence" value="ECO:0007669"/>
    <property type="project" value="UniProtKB-KW"/>
</dbReference>
<dbReference type="InterPro" id="IPR036775">
    <property type="entry name" value="DNA_pol_Y-fam_lit_finger_sf"/>
</dbReference>
<dbReference type="RefSeq" id="WP_084753196.1">
    <property type="nucleotide sequence ID" value="NZ_CP020563.1"/>
</dbReference>
<reference evidence="6 7" key="1">
    <citation type="submission" date="2017-04" db="EMBL/GenBank/DDBJ databases">
        <title>The complete genome sequence of Streptomyces albolongus YIM 101047, the producer of novel bafilomycins and novel odoriferous sesquiterpenoids.</title>
        <authorList>
            <person name="Yin M."/>
            <person name="Jiang Y."/>
        </authorList>
    </citation>
    <scope>NUCLEOTIDE SEQUENCE [LARGE SCALE GENOMIC DNA]</scope>
    <source>
        <strain evidence="6 7">YIM 101047</strain>
    </source>
</reference>
<dbReference type="KEGG" id="kab:B7C62_01455"/>
<dbReference type="InterPro" id="IPR043128">
    <property type="entry name" value="Rev_trsase/Diguanyl_cyclase"/>
</dbReference>
<dbReference type="Pfam" id="PF11799">
    <property type="entry name" value="IMS_C"/>
    <property type="match status" value="1"/>
</dbReference>
<comment type="function">
    <text evidence="3">Poorly processive, error-prone DNA polymerase involved in untargeted mutagenesis. Copies undamaged DNA at stalled replication forks, which arise in vivo from mismatched or misaligned primer ends. These misaligned primers can be extended by PolIV. Exhibits no 3'-5' exonuclease (proofreading) activity. May be involved in translesional synthesis, in conjunction with the beta clamp from PolIII.</text>
</comment>
<dbReference type="Gene3D" id="3.30.1490.100">
    <property type="entry name" value="DNA polymerase, Y-family, little finger domain"/>
    <property type="match status" value="1"/>
</dbReference>
<dbReference type="EMBL" id="CP020563">
    <property type="protein sequence ID" value="ARF76928.1"/>
    <property type="molecule type" value="Genomic_DNA"/>
</dbReference>
<accession>A0ABC8C303</accession>
<evidence type="ECO:0000259" key="5">
    <source>
        <dbReference type="PROSITE" id="PS50173"/>
    </source>
</evidence>
<dbReference type="PROSITE" id="PS50173">
    <property type="entry name" value="UMUC"/>
    <property type="match status" value="1"/>
</dbReference>
<dbReference type="AlphaFoldDB" id="A0ABC8C303"/>
<dbReference type="PANTHER" id="PTHR35369:SF2">
    <property type="entry name" value="BLR3025 PROTEIN"/>
    <property type="match status" value="1"/>
</dbReference>
<feature type="domain" description="UmuC" evidence="5">
    <location>
        <begin position="17"/>
        <end position="121"/>
    </location>
</feature>
<feature type="compositionally biased region" description="Basic residues" evidence="4">
    <location>
        <begin position="342"/>
        <end position="351"/>
    </location>
</feature>
<feature type="compositionally biased region" description="Basic and acidic residues" evidence="4">
    <location>
        <begin position="326"/>
        <end position="341"/>
    </location>
</feature>
<feature type="region of interest" description="Disordered" evidence="4">
    <location>
        <begin position="310"/>
        <end position="351"/>
    </location>
</feature>
<dbReference type="Proteomes" id="UP000192251">
    <property type="component" value="Chromosome"/>
</dbReference>
<evidence type="ECO:0000313" key="6">
    <source>
        <dbReference type="EMBL" id="ARF76928.1"/>
    </source>
</evidence>
<dbReference type="PANTHER" id="PTHR35369">
    <property type="entry name" value="BLR3025 PROTEIN-RELATED"/>
    <property type="match status" value="1"/>
</dbReference>
<keyword evidence="7" id="KW-1185">Reference proteome</keyword>
<dbReference type="Gene3D" id="1.10.150.20">
    <property type="entry name" value="5' to 3' exonuclease, C-terminal subdomain"/>
    <property type="match status" value="1"/>
</dbReference>
<gene>
    <name evidence="6" type="ORF">B7C62_01455</name>
</gene>
<dbReference type="SUPFAM" id="SSF56672">
    <property type="entry name" value="DNA/RNA polymerases"/>
    <property type="match status" value="1"/>
</dbReference>
<comment type="similarity">
    <text evidence="1">Belongs to the DNA polymerase type-Y family.</text>
</comment>
<evidence type="ECO:0000256" key="4">
    <source>
        <dbReference type="SAM" id="MobiDB-lite"/>
    </source>
</evidence>